<evidence type="ECO:0000313" key="1">
    <source>
        <dbReference type="EMBL" id="APG12961.1"/>
    </source>
</evidence>
<reference evidence="1 2" key="1">
    <citation type="submission" date="2016-11" db="EMBL/GenBank/DDBJ databases">
        <title>Complete Genome Sequence of Bradyrhizobium sp. strain J5, an isolated from soybean nodule in Hokkaido.</title>
        <authorList>
            <person name="Kanehara K."/>
        </authorList>
    </citation>
    <scope>NUCLEOTIDE SEQUENCE [LARGE SCALE GENOMIC DNA]</scope>
    <source>
        <strain evidence="1 2">J5</strain>
    </source>
</reference>
<organism evidence="1 2">
    <name type="scientific">Bradyrhizobium japonicum</name>
    <dbReference type="NCBI Taxonomy" id="375"/>
    <lineage>
        <taxon>Bacteria</taxon>
        <taxon>Pseudomonadati</taxon>
        <taxon>Pseudomonadota</taxon>
        <taxon>Alphaproteobacteria</taxon>
        <taxon>Hyphomicrobiales</taxon>
        <taxon>Nitrobacteraceae</taxon>
        <taxon>Bradyrhizobium</taxon>
    </lineage>
</organism>
<proteinExistence type="predicted"/>
<protein>
    <submittedName>
        <fullName evidence="1">Uncharacterized protein</fullName>
    </submittedName>
</protein>
<accession>A0A1L3FI46</accession>
<dbReference type="AlphaFoldDB" id="A0A1L3FI46"/>
<dbReference type="EMBL" id="CP017637">
    <property type="protein sequence ID" value="APG12961.1"/>
    <property type="molecule type" value="Genomic_DNA"/>
</dbReference>
<dbReference type="OrthoDB" id="8218699at2"/>
<sequence>MEAVTCAARAGDNTTADGVAFDLGFLPKDLTRQCCSLIESYHEVHGFASLPNMLWHFRLGPLIERHTELRRILRRASTTRSSKKANDGFVQIATTILSLEILASSFAGWSAIYPVAGETARDVLKQSAHGPHMPLMDFYLYPPKQISAAAVAALALPQTRSADEAGLYRASRPELLGEKRALQYASLVRQA</sequence>
<evidence type="ECO:0000313" key="2">
    <source>
        <dbReference type="Proteomes" id="UP000181962"/>
    </source>
</evidence>
<dbReference type="RefSeq" id="WP_071915196.1">
    <property type="nucleotide sequence ID" value="NZ_CP017637.1"/>
</dbReference>
<dbReference type="Proteomes" id="UP000181962">
    <property type="component" value="Chromosome"/>
</dbReference>
<name>A0A1L3FI46_BRAJP</name>
<gene>
    <name evidence="1" type="ORF">BKD09_31925</name>
</gene>